<dbReference type="GO" id="GO:0003723">
    <property type="term" value="F:RNA binding"/>
    <property type="evidence" value="ECO:0007669"/>
    <property type="project" value="UniProtKB-KW"/>
</dbReference>
<dbReference type="PANTHER" id="PTHR21600:SF83">
    <property type="entry name" value="PSEUDOURIDYLATE SYNTHASE RPUSD4, MITOCHONDRIAL"/>
    <property type="match status" value="1"/>
</dbReference>
<dbReference type="InterPro" id="IPR002942">
    <property type="entry name" value="S4_RNA-bd"/>
</dbReference>
<dbReference type="SUPFAM" id="SSF55174">
    <property type="entry name" value="Alpha-L RNA-binding motif"/>
    <property type="match status" value="1"/>
</dbReference>
<evidence type="ECO:0000256" key="1">
    <source>
        <dbReference type="ARBA" id="ARBA00000073"/>
    </source>
</evidence>
<feature type="active site" evidence="4">
    <location>
        <position position="147"/>
    </location>
</feature>
<proteinExistence type="inferred from homology"/>
<dbReference type="GO" id="GO:0120159">
    <property type="term" value="F:rRNA pseudouridine synthase activity"/>
    <property type="evidence" value="ECO:0007669"/>
    <property type="project" value="UniProtKB-ARBA"/>
</dbReference>
<accession>A0A844FGJ8</accession>
<dbReference type="GO" id="GO:0000455">
    <property type="term" value="P:enzyme-directed rRNA pseudouridine synthesis"/>
    <property type="evidence" value="ECO:0007669"/>
    <property type="project" value="UniProtKB-ARBA"/>
</dbReference>
<comment type="catalytic activity">
    <reaction evidence="1 6">
        <text>a uridine in RNA = a pseudouridine in RNA</text>
        <dbReference type="Rhea" id="RHEA:48348"/>
        <dbReference type="Rhea" id="RHEA-COMP:12068"/>
        <dbReference type="Rhea" id="RHEA-COMP:12069"/>
        <dbReference type="ChEBI" id="CHEBI:65314"/>
        <dbReference type="ChEBI" id="CHEBI:65315"/>
    </reaction>
</comment>
<evidence type="ECO:0000256" key="2">
    <source>
        <dbReference type="ARBA" id="ARBA00010876"/>
    </source>
</evidence>
<dbReference type="AlphaFoldDB" id="A0A844FGJ8"/>
<dbReference type="CDD" id="cd02869">
    <property type="entry name" value="PseudoU_synth_RluA_like"/>
    <property type="match status" value="1"/>
</dbReference>
<evidence type="ECO:0000313" key="9">
    <source>
        <dbReference type="Proteomes" id="UP000462760"/>
    </source>
</evidence>
<dbReference type="Pfam" id="PF00849">
    <property type="entry name" value="PseudoU_synth_2"/>
    <property type="match status" value="1"/>
</dbReference>
<dbReference type="NCBIfam" id="TIGR00005">
    <property type="entry name" value="rluA_subfam"/>
    <property type="match status" value="1"/>
</dbReference>
<comment type="caution">
    <text evidence="8">The sequence shown here is derived from an EMBL/GenBank/DDBJ whole genome shotgun (WGS) entry which is preliminary data.</text>
</comment>
<dbReference type="SMART" id="SM00363">
    <property type="entry name" value="S4"/>
    <property type="match status" value="1"/>
</dbReference>
<dbReference type="InterPro" id="IPR006224">
    <property type="entry name" value="PsdUridine_synth_RluA-like_CS"/>
</dbReference>
<organism evidence="8 9">
    <name type="scientific">Anaerosalibacter bizertensis</name>
    <dbReference type="NCBI Taxonomy" id="932217"/>
    <lineage>
        <taxon>Bacteria</taxon>
        <taxon>Bacillati</taxon>
        <taxon>Bacillota</taxon>
        <taxon>Tissierellia</taxon>
        <taxon>Tissierellales</taxon>
        <taxon>Sporanaerobacteraceae</taxon>
        <taxon>Anaerosalibacter</taxon>
    </lineage>
</organism>
<feature type="domain" description="RNA-binding S4" evidence="7">
    <location>
        <begin position="13"/>
        <end position="77"/>
    </location>
</feature>
<evidence type="ECO:0000256" key="3">
    <source>
        <dbReference type="ARBA" id="ARBA00023235"/>
    </source>
</evidence>
<keyword evidence="5" id="KW-0694">RNA-binding</keyword>
<evidence type="ECO:0000256" key="5">
    <source>
        <dbReference type="PROSITE-ProRule" id="PRU00182"/>
    </source>
</evidence>
<dbReference type="InterPro" id="IPR036986">
    <property type="entry name" value="S4_RNA-bd_sf"/>
</dbReference>
<dbReference type="InterPro" id="IPR006145">
    <property type="entry name" value="PsdUridine_synth_RsuA/RluA"/>
</dbReference>
<dbReference type="Gene3D" id="3.30.2350.10">
    <property type="entry name" value="Pseudouridine synthase"/>
    <property type="match status" value="1"/>
</dbReference>
<dbReference type="InterPro" id="IPR050188">
    <property type="entry name" value="RluA_PseudoU_synthase"/>
</dbReference>
<dbReference type="OrthoDB" id="9807829at2"/>
<comment type="similarity">
    <text evidence="2 6">Belongs to the pseudouridine synthase RluA family.</text>
</comment>
<dbReference type="PANTHER" id="PTHR21600">
    <property type="entry name" value="MITOCHONDRIAL RNA PSEUDOURIDINE SYNTHASE"/>
    <property type="match status" value="1"/>
</dbReference>
<comment type="function">
    <text evidence="6">Responsible for synthesis of pseudouridine from uracil.</text>
</comment>
<name>A0A844FGJ8_9FIRM</name>
<dbReference type="SUPFAM" id="SSF55120">
    <property type="entry name" value="Pseudouridine synthase"/>
    <property type="match status" value="1"/>
</dbReference>
<keyword evidence="3 6" id="KW-0413">Isomerase</keyword>
<dbReference type="CDD" id="cd00165">
    <property type="entry name" value="S4"/>
    <property type="match status" value="1"/>
</dbReference>
<dbReference type="RefSeq" id="WP_154483766.1">
    <property type="nucleotide sequence ID" value="NZ_VULR01000005.1"/>
</dbReference>
<dbReference type="PROSITE" id="PS50889">
    <property type="entry name" value="S4"/>
    <property type="match status" value="1"/>
</dbReference>
<evidence type="ECO:0000256" key="4">
    <source>
        <dbReference type="PIRSR" id="PIRSR606225-1"/>
    </source>
</evidence>
<reference evidence="8 9" key="1">
    <citation type="submission" date="2019-08" db="EMBL/GenBank/DDBJ databases">
        <title>In-depth cultivation of the pig gut microbiome towards novel bacterial diversity and tailored functional studies.</title>
        <authorList>
            <person name="Wylensek D."/>
            <person name="Hitch T.C.A."/>
            <person name="Clavel T."/>
        </authorList>
    </citation>
    <scope>NUCLEOTIDE SEQUENCE [LARGE SCALE GENOMIC DNA]</scope>
    <source>
        <strain evidence="8 9">Med78-601-WT-4W-RMD-3</strain>
    </source>
</reference>
<evidence type="ECO:0000259" key="7">
    <source>
        <dbReference type="SMART" id="SM00363"/>
    </source>
</evidence>
<dbReference type="InterPro" id="IPR020103">
    <property type="entry name" value="PsdUridine_synth_cat_dom_sf"/>
</dbReference>
<dbReference type="EC" id="5.4.99.-" evidence="6"/>
<dbReference type="Proteomes" id="UP000462760">
    <property type="component" value="Unassembled WGS sequence"/>
</dbReference>
<sequence>MRELIVNENDSDQRIDKFLKKYLSKAPHSFIHKMLRKKRIKLNNKKAKPEDTILEGDKIQFYIADETLDKFIEEKEAVNIYLPLPEIIYEDKNIILMNKPKGVLSHSANKNNSNNIVDSMISYLYRNGEYDPAEEKTFKPSICNRLDRNTSGIIIGAKNYEALKDINEAIKNRNIKKYYKTMVKGKINKDILLKGYLEKDEETNKVKIINQKTKSGKEVYTKIKVLNKNEDYSLLEIDLITGRSHQIRAHLLSIGHPVIGDIKYGDKRINRKFKEKYGLESQFLHAYKIGFNGLVSLKYLNGKEFIANAPSILEQIEKDEFK</sequence>
<dbReference type="EMBL" id="VULR01000005">
    <property type="protein sequence ID" value="MSS43090.1"/>
    <property type="molecule type" value="Genomic_DNA"/>
</dbReference>
<evidence type="ECO:0000256" key="6">
    <source>
        <dbReference type="RuleBase" id="RU362028"/>
    </source>
</evidence>
<protein>
    <recommendedName>
        <fullName evidence="6">Pseudouridine synthase</fullName>
        <ecNumber evidence="6">5.4.99.-</ecNumber>
    </recommendedName>
</protein>
<dbReference type="PROSITE" id="PS01129">
    <property type="entry name" value="PSI_RLU"/>
    <property type="match status" value="1"/>
</dbReference>
<dbReference type="InterPro" id="IPR006225">
    <property type="entry name" value="PsdUridine_synth_RluC/D"/>
</dbReference>
<evidence type="ECO:0000313" key="8">
    <source>
        <dbReference type="EMBL" id="MSS43090.1"/>
    </source>
</evidence>
<dbReference type="Gene3D" id="3.10.290.10">
    <property type="entry name" value="RNA-binding S4 domain"/>
    <property type="match status" value="1"/>
</dbReference>
<gene>
    <name evidence="8" type="ORF">FYJ27_04995</name>
</gene>